<protein>
    <submittedName>
        <fullName evidence="4">Gliding motility-associated ABC transporter substrate-binding protein GldG</fullName>
    </submittedName>
</protein>
<feature type="transmembrane region" description="Helical" evidence="1">
    <location>
        <begin position="535"/>
        <end position="557"/>
    </location>
</feature>
<keyword evidence="5" id="KW-1185">Reference proteome</keyword>
<feature type="domain" description="ABC-type uncharacterised transport system" evidence="2">
    <location>
        <begin position="189"/>
        <end position="499"/>
    </location>
</feature>
<evidence type="ECO:0000313" key="5">
    <source>
        <dbReference type="Proteomes" id="UP001596043"/>
    </source>
</evidence>
<sequence length="564" mass="63238">MKTFKKIPALIIAVIAFILVNYVGSLAHQRYDLTQDKRYTLSDPAKAVIDQIKSPLIIDVFLEGDFPPEFRKLQNETRYLLEEISNYNPNVSFAISNPVEDDADANEIAQQFANFGMTPLPLTVKRNGEEKTQILFPWATANHNGKAIPISLIKNIAGASPEQFVYASIQNLEYAFVDGFNRLLNAKSKRIAVLKDNGELPDAKIADMFRKLGETYSIAPFPMSVVAENPEKTLQALQNTFDLVVIAKPTKAFTDAQKFVLDQYILNGGDTLWLIDAVAMENDSLRNENGKAFAFRRDLNLNDLFFKYGVRINPVLVKDLYSAPLSLASGDGSESKYQELPWFYQPVAPGFNTHPINTNIERPVRFEYANQIEVLNNTAAIKKTVLLTSSVLTKLEGVPKEISLDEIGIEPTEDEYQAGPQPLAVLLEGSFESAFKNRVQPFKLDSIRFRESATNPSKMVIIADGDIIVNDVDAKGNPLELGFDYFTRKQYGNKEFLLNTVNYLLDDTGLINIRSKDIALPFLDTPKVANSINKWQALTIGLPLALLLIFGALFFTLRKRKYAR</sequence>
<dbReference type="Proteomes" id="UP001596043">
    <property type="component" value="Unassembled WGS sequence"/>
</dbReference>
<reference evidence="5" key="1">
    <citation type="journal article" date="2019" name="Int. J. Syst. Evol. Microbiol.">
        <title>The Global Catalogue of Microorganisms (GCM) 10K type strain sequencing project: providing services to taxonomists for standard genome sequencing and annotation.</title>
        <authorList>
            <consortium name="The Broad Institute Genomics Platform"/>
            <consortium name="The Broad Institute Genome Sequencing Center for Infectious Disease"/>
            <person name="Wu L."/>
            <person name="Ma J."/>
        </authorList>
    </citation>
    <scope>NUCLEOTIDE SEQUENCE [LARGE SCALE GENOMIC DNA]</scope>
    <source>
        <strain evidence="5">YJ-61-S</strain>
    </source>
</reference>
<dbReference type="Pfam" id="PF23357">
    <property type="entry name" value="DUF7088"/>
    <property type="match status" value="1"/>
</dbReference>
<dbReference type="RefSeq" id="WP_379981253.1">
    <property type="nucleotide sequence ID" value="NZ_JBHSFV010000012.1"/>
</dbReference>
<keyword evidence="1" id="KW-0472">Membrane</keyword>
<accession>A0ABV9HZZ9</accession>
<comment type="caution">
    <text evidence="4">The sequence shown here is derived from an EMBL/GenBank/DDBJ whole genome shotgun (WGS) entry which is preliminary data.</text>
</comment>
<dbReference type="NCBIfam" id="TIGR03521">
    <property type="entry name" value="GldG"/>
    <property type="match status" value="1"/>
</dbReference>
<evidence type="ECO:0000259" key="2">
    <source>
        <dbReference type="Pfam" id="PF09822"/>
    </source>
</evidence>
<organism evidence="4 5">
    <name type="scientific">Dokdonia ponticola</name>
    <dbReference type="NCBI Taxonomy" id="2041041"/>
    <lineage>
        <taxon>Bacteria</taxon>
        <taxon>Pseudomonadati</taxon>
        <taxon>Bacteroidota</taxon>
        <taxon>Flavobacteriia</taxon>
        <taxon>Flavobacteriales</taxon>
        <taxon>Flavobacteriaceae</taxon>
        <taxon>Dokdonia</taxon>
    </lineage>
</organism>
<evidence type="ECO:0000259" key="3">
    <source>
        <dbReference type="Pfam" id="PF23357"/>
    </source>
</evidence>
<name>A0ABV9HZZ9_9FLAO</name>
<dbReference type="InterPro" id="IPR055396">
    <property type="entry name" value="DUF7088"/>
</dbReference>
<proteinExistence type="predicted"/>
<keyword evidence="1" id="KW-0812">Transmembrane</keyword>
<gene>
    <name evidence="4" type="primary">gldG</name>
    <name evidence="4" type="ORF">ACFO3O_17640</name>
</gene>
<feature type="domain" description="DUF7088" evidence="3">
    <location>
        <begin position="35"/>
        <end position="141"/>
    </location>
</feature>
<keyword evidence="1" id="KW-1133">Transmembrane helix</keyword>
<dbReference type="InterPro" id="IPR019863">
    <property type="entry name" value="Motility-assoc_ABC-rel_GldG"/>
</dbReference>
<evidence type="ECO:0000256" key="1">
    <source>
        <dbReference type="SAM" id="Phobius"/>
    </source>
</evidence>
<dbReference type="EMBL" id="JBHSFV010000012">
    <property type="protein sequence ID" value="MFC4635737.1"/>
    <property type="molecule type" value="Genomic_DNA"/>
</dbReference>
<evidence type="ECO:0000313" key="4">
    <source>
        <dbReference type="EMBL" id="MFC4635737.1"/>
    </source>
</evidence>
<dbReference type="Pfam" id="PF09822">
    <property type="entry name" value="ABC_transp_aux"/>
    <property type="match status" value="1"/>
</dbReference>
<dbReference type="InterPro" id="IPR019196">
    <property type="entry name" value="ABC_transp_unknown"/>
</dbReference>